<keyword evidence="1" id="KW-0812">Transmembrane</keyword>
<dbReference type="RefSeq" id="WP_342627531.1">
    <property type="nucleotide sequence ID" value="NZ_CP152276.1"/>
</dbReference>
<protein>
    <submittedName>
        <fullName evidence="2">Uncharacterized protein</fullName>
    </submittedName>
</protein>
<keyword evidence="3" id="KW-1185">Reference proteome</keyword>
<gene>
    <name evidence="2" type="ORF">AAC691_15365</name>
</gene>
<accession>A0ABZ3D1M3</accession>
<reference evidence="2 3" key="1">
    <citation type="submission" date="2024-04" db="EMBL/GenBank/DDBJ databases">
        <title>Complete genome sequence of Nguyenibacter vanlangesis HBCM-1154, a strain capable of nitrogen fixation, IAA production, and phosphorus solubilization isolated from sugarcane soil.</title>
        <authorList>
            <person name="MY HANH P."/>
        </authorList>
    </citation>
    <scope>NUCLEOTIDE SEQUENCE [LARGE SCALE GENOMIC DNA]</scope>
    <source>
        <strain evidence="2 3">HBCM 1154</strain>
    </source>
</reference>
<sequence>MHHASAFPLLGLLSAALVGLGNRVRGGLWGASIAQRVHWGSTTARIVAWGGSCALAAAISLAIAHGTIWHALLLVPLMWAGATVPMFGGIDLGRQNGTYTRDFCALLLHGVLCVLPACVTFAMLHYRVAPLLAAGILMPTCYVTAYGIRWSCPALGVLPADRPPLGELLFGAAVGLALTAVMLAGPH</sequence>
<evidence type="ECO:0000313" key="3">
    <source>
        <dbReference type="Proteomes" id="UP001449795"/>
    </source>
</evidence>
<keyword evidence="1" id="KW-0472">Membrane</keyword>
<evidence type="ECO:0000256" key="1">
    <source>
        <dbReference type="SAM" id="Phobius"/>
    </source>
</evidence>
<evidence type="ECO:0000313" key="2">
    <source>
        <dbReference type="EMBL" id="XAE41654.1"/>
    </source>
</evidence>
<keyword evidence="1" id="KW-1133">Transmembrane helix</keyword>
<dbReference type="Proteomes" id="UP001449795">
    <property type="component" value="Chromosome"/>
</dbReference>
<organism evidence="2 3">
    <name type="scientific">Nguyenibacter vanlangensis</name>
    <dbReference type="NCBI Taxonomy" id="1216886"/>
    <lineage>
        <taxon>Bacteria</taxon>
        <taxon>Pseudomonadati</taxon>
        <taxon>Pseudomonadota</taxon>
        <taxon>Alphaproteobacteria</taxon>
        <taxon>Acetobacterales</taxon>
        <taxon>Acetobacteraceae</taxon>
        <taxon>Nguyenibacter</taxon>
    </lineage>
</organism>
<proteinExistence type="predicted"/>
<feature type="transmembrane region" description="Helical" evidence="1">
    <location>
        <begin position="105"/>
        <end position="124"/>
    </location>
</feature>
<feature type="transmembrane region" description="Helical" evidence="1">
    <location>
        <begin position="71"/>
        <end position="90"/>
    </location>
</feature>
<feature type="transmembrane region" description="Helical" evidence="1">
    <location>
        <begin position="131"/>
        <end position="148"/>
    </location>
</feature>
<dbReference type="EMBL" id="CP152276">
    <property type="protein sequence ID" value="XAE41654.1"/>
    <property type="molecule type" value="Genomic_DNA"/>
</dbReference>
<feature type="transmembrane region" description="Helical" evidence="1">
    <location>
        <begin position="168"/>
        <end position="185"/>
    </location>
</feature>
<feature type="transmembrane region" description="Helical" evidence="1">
    <location>
        <begin position="46"/>
        <end position="64"/>
    </location>
</feature>
<name>A0ABZ3D1M3_9PROT</name>